<feature type="transmembrane region" description="Helical" evidence="1">
    <location>
        <begin position="53"/>
        <end position="73"/>
    </location>
</feature>
<reference evidence="2 3" key="1">
    <citation type="submission" date="2017-06" db="EMBL/GenBank/DDBJ databases">
        <authorList>
            <consortium name="Pathogen Informatics"/>
        </authorList>
    </citation>
    <scope>NUCLEOTIDE SEQUENCE [LARGE SCALE GENOMIC DNA]</scope>
    <source>
        <strain evidence="2 3">NCTC11865</strain>
    </source>
</reference>
<protein>
    <recommendedName>
        <fullName evidence="4">Adhesion protein</fullName>
    </recommendedName>
</protein>
<dbReference type="Proteomes" id="UP000215332">
    <property type="component" value="Chromosome 1"/>
</dbReference>
<accession>A0A239WUK5</accession>
<gene>
    <name evidence="2" type="ORF">SAMEA4412665_01661</name>
</gene>
<dbReference type="AlphaFoldDB" id="A0A239WUK5"/>
<dbReference type="KEGG" id="cgrn:4412665_01661"/>
<keyword evidence="1" id="KW-0812">Transmembrane</keyword>
<evidence type="ECO:0000256" key="1">
    <source>
        <dbReference type="SAM" id="Phobius"/>
    </source>
</evidence>
<feature type="transmembrane region" description="Helical" evidence="1">
    <location>
        <begin position="127"/>
        <end position="145"/>
    </location>
</feature>
<sequence length="193" mass="21113">MTTHKDTTEQQYHRAPLNGLIIGVIAGVCWVVVLRIPDVLPVSDGSGNVRLDLVAIAFPVLGWVSGLWGRKVLPCGNPADRGRRALAIGVVMSTLLGILLTIVYHGFVPKPKYMKMPAGTALSGRAFVVYLIPLAVFILAGWVLGKTREHIYTNGGSVILRMGFMAVLVLMCSVILWSQLVWLLILLIFPWIL</sequence>
<name>A0A239WUK5_9ACTN</name>
<dbReference type="RefSeq" id="WP_065860500.1">
    <property type="nucleotide sequence ID" value="NZ_JAWFFS010000042.1"/>
</dbReference>
<organism evidence="2 3">
    <name type="scientific">Cutibacterium granulosum</name>
    <dbReference type="NCBI Taxonomy" id="33011"/>
    <lineage>
        <taxon>Bacteria</taxon>
        <taxon>Bacillati</taxon>
        <taxon>Actinomycetota</taxon>
        <taxon>Actinomycetes</taxon>
        <taxon>Propionibacteriales</taxon>
        <taxon>Propionibacteriaceae</taxon>
        <taxon>Cutibacterium</taxon>
    </lineage>
</organism>
<keyword evidence="1" id="KW-1133">Transmembrane helix</keyword>
<evidence type="ECO:0000313" key="2">
    <source>
        <dbReference type="EMBL" id="SNV38235.1"/>
    </source>
</evidence>
<feature type="transmembrane region" description="Helical" evidence="1">
    <location>
        <begin position="166"/>
        <end position="192"/>
    </location>
</feature>
<evidence type="ECO:0000313" key="3">
    <source>
        <dbReference type="Proteomes" id="UP000215332"/>
    </source>
</evidence>
<feature type="transmembrane region" description="Helical" evidence="1">
    <location>
        <begin position="85"/>
        <end position="107"/>
    </location>
</feature>
<proteinExistence type="predicted"/>
<feature type="transmembrane region" description="Helical" evidence="1">
    <location>
        <begin position="12"/>
        <end position="33"/>
    </location>
</feature>
<dbReference type="EMBL" id="LT906441">
    <property type="protein sequence ID" value="SNV38235.1"/>
    <property type="molecule type" value="Genomic_DNA"/>
</dbReference>
<evidence type="ECO:0008006" key="4">
    <source>
        <dbReference type="Google" id="ProtNLM"/>
    </source>
</evidence>
<keyword evidence="1" id="KW-0472">Membrane</keyword>